<dbReference type="PANTHER" id="PTHR31642">
    <property type="entry name" value="TRICHOTHECENE 3-O-ACETYLTRANSFERASE"/>
    <property type="match status" value="1"/>
</dbReference>
<dbReference type="EMBL" id="CAMXCT020000306">
    <property type="protein sequence ID" value="CAL1130290.1"/>
    <property type="molecule type" value="Genomic_DNA"/>
</dbReference>
<evidence type="ECO:0000256" key="1">
    <source>
        <dbReference type="ARBA" id="ARBA00022679"/>
    </source>
</evidence>
<reference evidence="3" key="2">
    <citation type="submission" date="2024-04" db="EMBL/GenBank/DDBJ databases">
        <authorList>
            <person name="Chen Y."/>
            <person name="Shah S."/>
            <person name="Dougan E. K."/>
            <person name="Thang M."/>
            <person name="Chan C."/>
        </authorList>
    </citation>
    <scope>NUCLEOTIDE SEQUENCE [LARGE SCALE GENOMIC DNA]</scope>
</reference>
<comment type="caution">
    <text evidence="2">The sequence shown here is derived from an EMBL/GenBank/DDBJ whole genome shotgun (WGS) entry which is preliminary data.</text>
</comment>
<dbReference type="EMBL" id="CAMXCT010000306">
    <property type="protein sequence ID" value="CAI3976915.1"/>
    <property type="molecule type" value="Genomic_DNA"/>
</dbReference>
<evidence type="ECO:0000313" key="3">
    <source>
        <dbReference type="EMBL" id="CAL1130290.1"/>
    </source>
</evidence>
<dbReference type="PANTHER" id="PTHR31642:SF310">
    <property type="entry name" value="FATTY ALCOHOL:CAFFEOYL-COA ACYLTRANSFERASE"/>
    <property type="match status" value="1"/>
</dbReference>
<keyword evidence="5" id="KW-1185">Reference proteome</keyword>
<dbReference type="EMBL" id="CAMXCT030000306">
    <property type="protein sequence ID" value="CAL4764227.1"/>
    <property type="molecule type" value="Genomic_DNA"/>
</dbReference>
<proteinExistence type="predicted"/>
<dbReference type="OrthoDB" id="408966at2759"/>
<dbReference type="Proteomes" id="UP001152797">
    <property type="component" value="Unassembled WGS sequence"/>
</dbReference>
<sequence length="479" mass="51905">MVSCCGEGIWGSASPSSVEIIRPGSTSPTPCCSGCGENANIIRVLEGENGFGWGPLAMASYPAIAMVLPKADEQTLKSSLAKALQAVPTAAGRFCQNGRGLQLNGAGVPFRVVSSNEKRAPERLEEVQLLDFADFPNPATVYKGKAPVMTVKLTKFQDGSGVLCMCRSHMLFDGTSAWTFVAYWSALARGQEPKPPIWDKDQAIALVPDEEETQQIALQLNGRRLKWSPLNVVMKATMVLFSSTYDALFRNAGVGLYRDRLFFADAELAALKSFATPKTVEPGKDNWVSTQEAFVAYMIHTLGQQLVSPTAKGACKVVFFLDPRKSVGLPANQLLGSGLVLFMVKIDNFRRLSLPEIASELHEALSTKESGKKLGKQWRLITGACEIKKVFDIYMEYLSTSGCDLVLQINNSSKRELPDFGNGRCEQVVTNAGPTLLLPAKGGMEVFLHSSVFSSTGCSSAQKQKALEALRSELPRSTA</sequence>
<evidence type="ECO:0000313" key="4">
    <source>
        <dbReference type="EMBL" id="CAL4764227.1"/>
    </source>
</evidence>
<dbReference type="Gene3D" id="3.30.559.10">
    <property type="entry name" value="Chloramphenicol acetyltransferase-like domain"/>
    <property type="match status" value="2"/>
</dbReference>
<dbReference type="GO" id="GO:0016747">
    <property type="term" value="F:acyltransferase activity, transferring groups other than amino-acyl groups"/>
    <property type="evidence" value="ECO:0007669"/>
    <property type="project" value="TreeGrafter"/>
</dbReference>
<accession>A0A9P1BQF9</accession>
<keyword evidence="1" id="KW-0808">Transferase</keyword>
<dbReference type="InterPro" id="IPR023213">
    <property type="entry name" value="CAT-like_dom_sf"/>
</dbReference>
<name>A0A9P1BQF9_9DINO</name>
<dbReference type="InterPro" id="IPR050317">
    <property type="entry name" value="Plant_Fungal_Acyltransferase"/>
</dbReference>
<evidence type="ECO:0000313" key="5">
    <source>
        <dbReference type="Proteomes" id="UP001152797"/>
    </source>
</evidence>
<reference evidence="2" key="1">
    <citation type="submission" date="2022-10" db="EMBL/GenBank/DDBJ databases">
        <authorList>
            <person name="Chen Y."/>
            <person name="Dougan E. K."/>
            <person name="Chan C."/>
            <person name="Rhodes N."/>
            <person name="Thang M."/>
        </authorList>
    </citation>
    <scope>NUCLEOTIDE SEQUENCE</scope>
</reference>
<evidence type="ECO:0000313" key="2">
    <source>
        <dbReference type="EMBL" id="CAI3976915.1"/>
    </source>
</evidence>
<dbReference type="AlphaFoldDB" id="A0A9P1BQF9"/>
<protein>
    <submittedName>
        <fullName evidence="4">Shikimate O-hydroxycinnamoyltransferase</fullName>
    </submittedName>
</protein>
<dbReference type="Pfam" id="PF02458">
    <property type="entry name" value="Transferase"/>
    <property type="match status" value="1"/>
</dbReference>
<organism evidence="2">
    <name type="scientific">Cladocopium goreaui</name>
    <dbReference type="NCBI Taxonomy" id="2562237"/>
    <lineage>
        <taxon>Eukaryota</taxon>
        <taxon>Sar</taxon>
        <taxon>Alveolata</taxon>
        <taxon>Dinophyceae</taxon>
        <taxon>Suessiales</taxon>
        <taxon>Symbiodiniaceae</taxon>
        <taxon>Cladocopium</taxon>
    </lineage>
</organism>
<gene>
    <name evidence="2" type="ORF">C1SCF055_LOCUS5098</name>
</gene>